<feature type="compositionally biased region" description="Low complexity" evidence="1">
    <location>
        <begin position="314"/>
        <end position="330"/>
    </location>
</feature>
<name>A0A4S9VI23_AURPU</name>
<sequence length="448" mass="47185">MTSVLPALGSLTGTGKRGGDGGGKPPHKSTGKSGPSGHYTEADYTIAELKAMAALACDLNRKTAIKFFKAGSIHTYNGDKFNLGTETGRFFDPRNRAHLIPSYDIEIAAKSSGKSKLNAPYALATLMAHASKDRRVRTGSACDGCKKGNGKFKDCVTASDADGDLFSGACTNCANGNRYKRCSLYNGAPLGPVQDRSSTKAVASSSKTVASSSKTVASSSVATRSAGPHTRSQASSSKGKGVQVVVSGPSASTRAAVAPGPSSRTQLAIRSATSSVASPLSGSRYAESPLPQFYPRGSRTSTPGSVAQHRDVARLATDSSRSSSRTLGDSIHAPLSAGSRRTIPETPQVSPSPAPWTPGRPRFLERSPTPAFVSQATMMAEHLVDPALVQGRYIVLDDLYDAQYTRSNRGENAHAFLTMYGRRVTGLVSTDFSILHEILEEYNQRMGI</sequence>
<dbReference type="InterPro" id="IPR022190">
    <property type="entry name" value="DUF3716"/>
</dbReference>
<evidence type="ECO:0000313" key="3">
    <source>
        <dbReference type="Proteomes" id="UP000305064"/>
    </source>
</evidence>
<protein>
    <submittedName>
        <fullName evidence="2">Uncharacterized protein</fullName>
    </submittedName>
</protein>
<dbReference type="EMBL" id="QZBJ01000166">
    <property type="protein sequence ID" value="THY67290.1"/>
    <property type="molecule type" value="Genomic_DNA"/>
</dbReference>
<feature type="region of interest" description="Disordered" evidence="1">
    <location>
        <begin position="278"/>
        <end position="362"/>
    </location>
</feature>
<comment type="caution">
    <text evidence="2">The sequence shown here is derived from an EMBL/GenBank/DDBJ whole genome shotgun (WGS) entry which is preliminary data.</text>
</comment>
<feature type="compositionally biased region" description="Low complexity" evidence="1">
    <location>
        <begin position="199"/>
        <end position="226"/>
    </location>
</feature>
<feature type="region of interest" description="Disordered" evidence="1">
    <location>
        <begin position="1"/>
        <end position="37"/>
    </location>
</feature>
<dbReference type="Pfam" id="PF12511">
    <property type="entry name" value="DUF3716"/>
    <property type="match status" value="1"/>
</dbReference>
<feature type="region of interest" description="Disordered" evidence="1">
    <location>
        <begin position="193"/>
        <end position="266"/>
    </location>
</feature>
<dbReference type="AlphaFoldDB" id="A0A4S9VI23"/>
<proteinExistence type="predicted"/>
<reference evidence="2 3" key="1">
    <citation type="submission" date="2018-10" db="EMBL/GenBank/DDBJ databases">
        <title>Fifty Aureobasidium pullulans genomes reveal a recombining polyextremotolerant generalist.</title>
        <authorList>
            <person name="Gostincar C."/>
            <person name="Turk M."/>
            <person name="Zajc J."/>
            <person name="Gunde-Cimerman N."/>
        </authorList>
    </citation>
    <scope>NUCLEOTIDE SEQUENCE [LARGE SCALE GENOMIC DNA]</scope>
    <source>
        <strain evidence="2 3">EXF-4256</strain>
    </source>
</reference>
<accession>A0A4S9VI23</accession>
<evidence type="ECO:0000256" key="1">
    <source>
        <dbReference type="SAM" id="MobiDB-lite"/>
    </source>
</evidence>
<gene>
    <name evidence="2" type="ORF">D6C94_10677</name>
</gene>
<organism evidence="2 3">
    <name type="scientific">Aureobasidium pullulans</name>
    <name type="common">Black yeast</name>
    <name type="synonym">Pullularia pullulans</name>
    <dbReference type="NCBI Taxonomy" id="5580"/>
    <lineage>
        <taxon>Eukaryota</taxon>
        <taxon>Fungi</taxon>
        <taxon>Dikarya</taxon>
        <taxon>Ascomycota</taxon>
        <taxon>Pezizomycotina</taxon>
        <taxon>Dothideomycetes</taxon>
        <taxon>Dothideomycetidae</taxon>
        <taxon>Dothideales</taxon>
        <taxon>Saccotheciaceae</taxon>
        <taxon>Aureobasidium</taxon>
    </lineage>
</organism>
<feature type="compositionally biased region" description="Low complexity" evidence="1">
    <location>
        <begin position="235"/>
        <end position="248"/>
    </location>
</feature>
<evidence type="ECO:0000313" key="2">
    <source>
        <dbReference type="EMBL" id="THY67290.1"/>
    </source>
</evidence>
<dbReference type="Proteomes" id="UP000305064">
    <property type="component" value="Unassembled WGS sequence"/>
</dbReference>